<accession>A0A1I7BC54</accession>
<proteinExistence type="predicted"/>
<evidence type="ECO:0000256" key="2">
    <source>
        <dbReference type="SAM" id="SignalP"/>
    </source>
</evidence>
<feature type="signal peptide" evidence="2">
    <location>
        <begin position="1"/>
        <end position="24"/>
    </location>
</feature>
<name>A0A1I7BC54_9RHOB</name>
<dbReference type="RefSeq" id="WP_027261719.1">
    <property type="nucleotide sequence ID" value="NZ_FPAW01000009.1"/>
</dbReference>
<dbReference type="eggNOG" id="ENOG5032YTT">
    <property type="taxonomic scope" value="Bacteria"/>
</dbReference>
<dbReference type="EMBL" id="FPAW01000009">
    <property type="protein sequence ID" value="SFT84721.1"/>
    <property type="molecule type" value="Genomic_DNA"/>
</dbReference>
<feature type="chain" id="PRO_5010249661" description="Excinuclease ABC subunit A" evidence="2">
    <location>
        <begin position="25"/>
        <end position="126"/>
    </location>
</feature>
<protein>
    <recommendedName>
        <fullName evidence="5">Excinuclease ABC subunit A</fullName>
    </recommendedName>
</protein>
<evidence type="ECO:0000313" key="4">
    <source>
        <dbReference type="Proteomes" id="UP000182466"/>
    </source>
</evidence>
<reference evidence="3 4" key="1">
    <citation type="submission" date="2016-10" db="EMBL/GenBank/DDBJ databases">
        <authorList>
            <person name="de Groot N.N."/>
        </authorList>
    </citation>
    <scope>NUCLEOTIDE SEQUENCE [LARGE SCALE GENOMIC DNA]</scope>
    <source>
        <strain evidence="3 4">CGMCC 1.10959</strain>
    </source>
</reference>
<dbReference type="Proteomes" id="UP000182466">
    <property type="component" value="Unassembled WGS sequence"/>
</dbReference>
<feature type="region of interest" description="Disordered" evidence="1">
    <location>
        <begin position="23"/>
        <end position="64"/>
    </location>
</feature>
<evidence type="ECO:0000313" key="3">
    <source>
        <dbReference type="EMBL" id="SFT84721.1"/>
    </source>
</evidence>
<keyword evidence="2" id="KW-0732">Signal</keyword>
<evidence type="ECO:0000256" key="1">
    <source>
        <dbReference type="SAM" id="MobiDB-lite"/>
    </source>
</evidence>
<sequence>MKPNTPILLAALALALAAPISGSAKDNKQQKSNHATASCPPGLAKKNPPCVPPGQARKYHDGEDLRRYRVGERIDRDDDYIVIPNPGRYGLIPTETYYRVGDSVFRVNRDTREILDFIGAAAALLN</sequence>
<dbReference type="AlphaFoldDB" id="A0A1I7BC54"/>
<gene>
    <name evidence="3" type="ORF">SAMN05216236_10980</name>
</gene>
<keyword evidence="4" id="KW-1185">Reference proteome</keyword>
<evidence type="ECO:0008006" key="5">
    <source>
        <dbReference type="Google" id="ProtNLM"/>
    </source>
</evidence>
<dbReference type="Gene3D" id="3.10.450.160">
    <property type="entry name" value="inner membrane protein cigr"/>
    <property type="match status" value="1"/>
</dbReference>
<dbReference type="STRING" id="999627.SAMN05216236_10980"/>
<organism evidence="3 4">
    <name type="scientific">Sedimentitalea nanhaiensis</name>
    <dbReference type="NCBI Taxonomy" id="999627"/>
    <lineage>
        <taxon>Bacteria</taxon>
        <taxon>Pseudomonadati</taxon>
        <taxon>Pseudomonadota</taxon>
        <taxon>Alphaproteobacteria</taxon>
        <taxon>Rhodobacterales</taxon>
        <taxon>Paracoccaceae</taxon>
        <taxon>Sedimentitalea</taxon>
    </lineage>
</organism>